<dbReference type="Pfam" id="PF08613">
    <property type="entry name" value="Cyclin"/>
    <property type="match status" value="1"/>
</dbReference>
<evidence type="ECO:0000313" key="2">
    <source>
        <dbReference type="Proteomes" id="UP000324800"/>
    </source>
</evidence>
<evidence type="ECO:0000313" key="1">
    <source>
        <dbReference type="EMBL" id="KAA6364468.1"/>
    </source>
</evidence>
<dbReference type="Proteomes" id="UP000324800">
    <property type="component" value="Unassembled WGS sequence"/>
</dbReference>
<dbReference type="EMBL" id="SNRW01021627">
    <property type="protein sequence ID" value="KAA6364468.1"/>
    <property type="molecule type" value="Genomic_DNA"/>
</dbReference>
<reference evidence="1 2" key="1">
    <citation type="submission" date="2019-03" db="EMBL/GenBank/DDBJ databases">
        <title>Single cell metagenomics reveals metabolic interactions within the superorganism composed of flagellate Streblomastix strix and complex community of Bacteroidetes bacteria on its surface.</title>
        <authorList>
            <person name="Treitli S.C."/>
            <person name="Kolisko M."/>
            <person name="Husnik F."/>
            <person name="Keeling P."/>
            <person name="Hampl V."/>
        </authorList>
    </citation>
    <scope>NUCLEOTIDE SEQUENCE [LARGE SCALE GENOMIC DNA]</scope>
    <source>
        <strain evidence="1">ST1C</strain>
    </source>
</reference>
<evidence type="ECO:0008006" key="3">
    <source>
        <dbReference type="Google" id="ProtNLM"/>
    </source>
</evidence>
<comment type="caution">
    <text evidence="1">The sequence shown here is derived from an EMBL/GenBank/DDBJ whole genome shotgun (WGS) entry which is preliminary data.</text>
</comment>
<gene>
    <name evidence="1" type="ORF">EZS28_040006</name>
</gene>
<sequence length="191" mass="22187">MSAVEPVPQIAPDFADVKATVVPLEDVCDMTANDRQLILASSAIAHIVLKVICTDQEELQPKFERMKQVLRNFFEFVRLATNLSLAELIYSIWLVSRFTEKEAENKLKRMNQEQYESVVKESNIGTVLLVSIEISQKLLRDHAKKNTYWARLFDLSVENFNRSEAAYLKWLDYSVWLDEETFNDMFQAMLL</sequence>
<dbReference type="OrthoDB" id="286814at2759"/>
<protein>
    <recommendedName>
        <fullName evidence="3">Cyclin N-terminal domain-containing protein</fullName>
    </recommendedName>
</protein>
<dbReference type="InterPro" id="IPR013922">
    <property type="entry name" value="Cyclin_PHO80-like"/>
</dbReference>
<accession>A0A5J4U292</accession>
<dbReference type="Gene3D" id="1.10.472.10">
    <property type="entry name" value="Cyclin-like"/>
    <property type="match status" value="1"/>
</dbReference>
<dbReference type="GO" id="GO:0019901">
    <property type="term" value="F:protein kinase binding"/>
    <property type="evidence" value="ECO:0007669"/>
    <property type="project" value="InterPro"/>
</dbReference>
<name>A0A5J4U292_9EUKA</name>
<organism evidence="1 2">
    <name type="scientific">Streblomastix strix</name>
    <dbReference type="NCBI Taxonomy" id="222440"/>
    <lineage>
        <taxon>Eukaryota</taxon>
        <taxon>Metamonada</taxon>
        <taxon>Preaxostyla</taxon>
        <taxon>Oxymonadida</taxon>
        <taxon>Streblomastigidae</taxon>
        <taxon>Streblomastix</taxon>
    </lineage>
</organism>
<proteinExistence type="predicted"/>
<dbReference type="AlphaFoldDB" id="A0A5J4U292"/>